<evidence type="ECO:0000256" key="1">
    <source>
        <dbReference type="ARBA" id="ARBA00022723"/>
    </source>
</evidence>
<dbReference type="GO" id="GO:0016787">
    <property type="term" value="F:hydrolase activity"/>
    <property type="evidence" value="ECO:0007669"/>
    <property type="project" value="UniProtKB-KW"/>
</dbReference>
<keyword evidence="1" id="KW-0479">Metal-binding</keyword>
<dbReference type="PANTHER" id="PTHR43782">
    <property type="entry name" value="ARGINASE"/>
    <property type="match status" value="1"/>
</dbReference>
<dbReference type="RefSeq" id="WP_379592112.1">
    <property type="nucleotide sequence ID" value="NZ_JBHTKK010000012.1"/>
</dbReference>
<dbReference type="EC" id="3.5.3.-" evidence="5"/>
<dbReference type="InterPro" id="IPR006035">
    <property type="entry name" value="Ureohydrolase"/>
</dbReference>
<reference evidence="6" key="1">
    <citation type="journal article" date="2019" name="Int. J. Syst. Evol. Microbiol.">
        <title>The Global Catalogue of Microorganisms (GCM) 10K type strain sequencing project: providing services to taxonomists for standard genome sequencing and annotation.</title>
        <authorList>
            <consortium name="The Broad Institute Genomics Platform"/>
            <consortium name="The Broad Institute Genome Sequencing Center for Infectious Disease"/>
            <person name="Wu L."/>
            <person name="Ma J."/>
        </authorList>
    </citation>
    <scope>NUCLEOTIDE SEQUENCE [LARGE SCALE GENOMIC DNA]</scope>
    <source>
        <strain evidence="6">CCUG 56608</strain>
    </source>
</reference>
<protein>
    <submittedName>
        <fullName evidence="5">Arginase family protein</fullName>
        <ecNumber evidence="5">3.5.3.-</ecNumber>
    </submittedName>
</protein>
<sequence>MAQNKKTIRLLFPQWQGGNNPDYAFGGELLAHIAPKSKTSETFEVEVDTDFEKKLEVKNGVKGEHVISQQMKKTADILKEQQPDKVIIFGGDCSMDQVPFDYLSGKYGDKLGILWLDAHPDIATTNDSTDVHEMVAANLLGKGAPQFVTEVKNPVPLSHMMYAGLIEKDLRDRDKLVKELHVPFVGPEELKENSDPIMDWIKENNIAYLAVHFDLDVLSPKDFRSIYPAEPYTDSEDFPAAVGEMKLAQVARVLNDVSEQAEIVGLGIAEHLPWDAINLRKTLSQISIFND</sequence>
<keyword evidence="3" id="KW-0464">Manganese</keyword>
<evidence type="ECO:0000256" key="3">
    <source>
        <dbReference type="ARBA" id="ARBA00023211"/>
    </source>
</evidence>
<accession>A0ABW3NJG7</accession>
<comment type="caution">
    <text evidence="5">The sequence shown here is derived from an EMBL/GenBank/DDBJ whole genome shotgun (WGS) entry which is preliminary data.</text>
</comment>
<evidence type="ECO:0000256" key="2">
    <source>
        <dbReference type="ARBA" id="ARBA00022801"/>
    </source>
</evidence>
<dbReference type="EMBL" id="JBHTKK010000012">
    <property type="protein sequence ID" value="MFD1066531.1"/>
    <property type="molecule type" value="Genomic_DNA"/>
</dbReference>
<evidence type="ECO:0000313" key="5">
    <source>
        <dbReference type="EMBL" id="MFD1066531.1"/>
    </source>
</evidence>
<proteinExistence type="inferred from homology"/>
<dbReference type="PROSITE" id="PS51409">
    <property type="entry name" value="ARGINASE_2"/>
    <property type="match status" value="1"/>
</dbReference>
<keyword evidence="2 5" id="KW-0378">Hydrolase</keyword>
<dbReference type="CDD" id="cd09999">
    <property type="entry name" value="Arginase-like_1"/>
    <property type="match status" value="1"/>
</dbReference>
<dbReference type="Pfam" id="PF00491">
    <property type="entry name" value="Arginase"/>
    <property type="match status" value="1"/>
</dbReference>
<keyword evidence="6" id="KW-1185">Reference proteome</keyword>
<dbReference type="SUPFAM" id="SSF52768">
    <property type="entry name" value="Arginase/deacetylase"/>
    <property type="match status" value="1"/>
</dbReference>
<gene>
    <name evidence="5" type="ORF">ACFQ19_10895</name>
</gene>
<dbReference type="InterPro" id="IPR023696">
    <property type="entry name" value="Ureohydrolase_dom_sf"/>
</dbReference>
<name>A0ABW3NJG7_9BACI</name>
<dbReference type="Gene3D" id="3.40.800.10">
    <property type="entry name" value="Ureohydrolase domain"/>
    <property type="match status" value="1"/>
</dbReference>
<evidence type="ECO:0000313" key="6">
    <source>
        <dbReference type="Proteomes" id="UP001597041"/>
    </source>
</evidence>
<dbReference type="Proteomes" id="UP001597041">
    <property type="component" value="Unassembled WGS sequence"/>
</dbReference>
<organism evidence="5 6">
    <name type="scientific">Oceanobacillus locisalsi</name>
    <dbReference type="NCBI Taxonomy" id="546107"/>
    <lineage>
        <taxon>Bacteria</taxon>
        <taxon>Bacillati</taxon>
        <taxon>Bacillota</taxon>
        <taxon>Bacilli</taxon>
        <taxon>Bacillales</taxon>
        <taxon>Bacillaceae</taxon>
        <taxon>Oceanobacillus</taxon>
    </lineage>
</organism>
<comment type="similarity">
    <text evidence="4">Belongs to the arginase family.</text>
</comment>
<evidence type="ECO:0000256" key="4">
    <source>
        <dbReference type="PROSITE-ProRule" id="PRU00742"/>
    </source>
</evidence>
<dbReference type="PANTHER" id="PTHR43782:SF3">
    <property type="entry name" value="ARGINASE"/>
    <property type="match status" value="1"/>
</dbReference>